<gene>
    <name evidence="5" type="ORF">CRHIZ90672A_00003746</name>
</gene>
<keyword evidence="2" id="KW-0805">Transcription regulation</keyword>
<keyword evidence="4" id="KW-0804">Transcription</keyword>
<evidence type="ECO:0000256" key="1">
    <source>
        <dbReference type="ARBA" id="ARBA00022833"/>
    </source>
</evidence>
<sequence length="252" mass="27899">MSEVVQESGGSKRPGVASACTVCYQKKQMPREYGGPAEEDVQLIPMSLVHIGGALYFSAIEGRNQESKQAYPEGDGASPSDIAILEASSAFDFSSRAIKTFLIDSFFKYCYPWPLLVQAVLLAGSRVVSMGSVSSQDLYMKAKALFHSNQEKNPIILIIACLLLQWWNSAGPERISLDSSVVWQRTGDGIATSTRKNNPFRRWRWWSLAARYFQISAAHGRPKAIQTEESTVPPLTIEDFRQGDPHASFSVN</sequence>
<keyword evidence="3" id="KW-0238">DNA-binding</keyword>
<proteinExistence type="predicted"/>
<evidence type="ECO:0000256" key="3">
    <source>
        <dbReference type="ARBA" id="ARBA00023125"/>
    </source>
</evidence>
<dbReference type="EMBL" id="CABFNQ020000726">
    <property type="protein sequence ID" value="CAH0027217.1"/>
    <property type="molecule type" value="Genomic_DNA"/>
</dbReference>
<name>A0A9N9VPJ4_9HYPO</name>
<keyword evidence="6" id="KW-1185">Reference proteome</keyword>
<dbReference type="Proteomes" id="UP000696573">
    <property type="component" value="Unassembled WGS sequence"/>
</dbReference>
<dbReference type="AlphaFoldDB" id="A0A9N9VPJ4"/>
<evidence type="ECO:0000313" key="5">
    <source>
        <dbReference type="EMBL" id="CAH0027217.1"/>
    </source>
</evidence>
<evidence type="ECO:0000313" key="6">
    <source>
        <dbReference type="Proteomes" id="UP000696573"/>
    </source>
</evidence>
<dbReference type="InterPro" id="IPR052073">
    <property type="entry name" value="Amide_Lactam_Regulators"/>
</dbReference>
<reference evidence="5" key="1">
    <citation type="submission" date="2021-10" db="EMBL/GenBank/DDBJ databases">
        <authorList>
            <person name="Piombo E."/>
        </authorList>
    </citation>
    <scope>NUCLEOTIDE SEQUENCE</scope>
</reference>
<evidence type="ECO:0000256" key="2">
    <source>
        <dbReference type="ARBA" id="ARBA00023015"/>
    </source>
</evidence>
<dbReference type="PANTHER" id="PTHR47171:SF2">
    <property type="entry name" value="TRANSCRIPTION FACTOR, PUTATIVE-RELATED"/>
    <property type="match status" value="1"/>
</dbReference>
<dbReference type="OrthoDB" id="10251155at2759"/>
<evidence type="ECO:0000256" key="4">
    <source>
        <dbReference type="ARBA" id="ARBA00023163"/>
    </source>
</evidence>
<accession>A0A9N9VPJ4</accession>
<organism evidence="5 6">
    <name type="scientific">Clonostachys rhizophaga</name>
    <dbReference type="NCBI Taxonomy" id="160324"/>
    <lineage>
        <taxon>Eukaryota</taxon>
        <taxon>Fungi</taxon>
        <taxon>Dikarya</taxon>
        <taxon>Ascomycota</taxon>
        <taxon>Pezizomycotina</taxon>
        <taxon>Sordariomycetes</taxon>
        <taxon>Hypocreomycetidae</taxon>
        <taxon>Hypocreales</taxon>
        <taxon>Bionectriaceae</taxon>
        <taxon>Clonostachys</taxon>
    </lineage>
</organism>
<dbReference type="PANTHER" id="PTHR47171">
    <property type="entry name" value="FARA-RELATED"/>
    <property type="match status" value="1"/>
</dbReference>
<keyword evidence="1" id="KW-0862">Zinc</keyword>
<protein>
    <submittedName>
        <fullName evidence="5">Uncharacterized protein</fullName>
    </submittedName>
</protein>
<dbReference type="CDD" id="cd12148">
    <property type="entry name" value="fungal_TF_MHR"/>
    <property type="match status" value="1"/>
</dbReference>
<comment type="caution">
    <text evidence="5">The sequence shown here is derived from an EMBL/GenBank/DDBJ whole genome shotgun (WGS) entry which is preliminary data.</text>
</comment>
<dbReference type="GO" id="GO:0003677">
    <property type="term" value="F:DNA binding"/>
    <property type="evidence" value="ECO:0007669"/>
    <property type="project" value="UniProtKB-KW"/>
</dbReference>